<name>X0YLS1_9ZZZZ</name>
<accession>X0YLS1</accession>
<feature type="non-terminal residue" evidence="1">
    <location>
        <position position="466"/>
    </location>
</feature>
<dbReference type="AlphaFoldDB" id="X0YLS1"/>
<gene>
    <name evidence="1" type="ORF">S01H4_16828</name>
</gene>
<proteinExistence type="predicted"/>
<organism evidence="1">
    <name type="scientific">marine sediment metagenome</name>
    <dbReference type="NCBI Taxonomy" id="412755"/>
    <lineage>
        <taxon>unclassified sequences</taxon>
        <taxon>metagenomes</taxon>
        <taxon>ecological metagenomes</taxon>
    </lineage>
</organism>
<reference evidence="1" key="1">
    <citation type="journal article" date="2014" name="Front. Microbiol.">
        <title>High frequency of phylogenetically diverse reductive dehalogenase-homologous genes in deep subseafloor sedimentary metagenomes.</title>
        <authorList>
            <person name="Kawai M."/>
            <person name="Futagami T."/>
            <person name="Toyoda A."/>
            <person name="Takaki Y."/>
            <person name="Nishi S."/>
            <person name="Hori S."/>
            <person name="Arai W."/>
            <person name="Tsubouchi T."/>
            <person name="Morono Y."/>
            <person name="Uchiyama I."/>
            <person name="Ito T."/>
            <person name="Fujiyama A."/>
            <person name="Inagaki F."/>
            <person name="Takami H."/>
        </authorList>
    </citation>
    <scope>NUCLEOTIDE SEQUENCE</scope>
    <source>
        <strain evidence="1">Expedition CK06-06</strain>
    </source>
</reference>
<evidence type="ECO:0000313" key="1">
    <source>
        <dbReference type="EMBL" id="GAG57224.1"/>
    </source>
</evidence>
<sequence>IRRAAFAVKRRTKTWHAAAIVSEGLTEQTDAERKTLDDISSLLASLEDFEVNSNAIRATEVRQALSAVEKSELLQFDTLHEAVIHHYAAPNFRVALDEAFLTRLMPESPSQTETVRDVILGKPVRGRRVVEQITSVDVTPDADEICFDLIVDGHVSTYAITETGPIALTSRGSGQFTVKKPMKICREGLIAGRSVASASNRARLMNVSTSFDSVPLMGSLLRTLARNQHADSLPEANREVAQKIVWQSCRKTDKESEEKFTALSNQIEDSFWQPLVRLGLSPTPFMETTEDRATLRLRLNADTQLAAHTPRPREPDGTLFGYQVHESTINNAFEQLGIKGQQLTLEELFIHVQQQLGLEQKIPEDLPEGVSVAFEQVEPIRVDFEQGLIQVKISIDALESGRRNWYDVIGGVTYKPVASGNTIVLQREGPIRISGPGHRGRIEFALRTIFGKIFPKERPVPIVPRK</sequence>
<feature type="non-terminal residue" evidence="1">
    <location>
        <position position="1"/>
    </location>
</feature>
<protein>
    <submittedName>
        <fullName evidence="1">Uncharacterized protein</fullName>
    </submittedName>
</protein>
<dbReference type="EMBL" id="BART01007393">
    <property type="protein sequence ID" value="GAG57224.1"/>
    <property type="molecule type" value="Genomic_DNA"/>
</dbReference>
<comment type="caution">
    <text evidence="1">The sequence shown here is derived from an EMBL/GenBank/DDBJ whole genome shotgun (WGS) entry which is preliminary data.</text>
</comment>